<proteinExistence type="predicted"/>
<feature type="region of interest" description="Disordered" evidence="3">
    <location>
        <begin position="15"/>
        <end position="115"/>
    </location>
</feature>
<dbReference type="AlphaFoldDB" id="A0A4U1FEM9"/>
<name>A0A4U1FEM9_MONMO</name>
<feature type="region of interest" description="Disordered" evidence="3">
    <location>
        <begin position="363"/>
        <end position="387"/>
    </location>
</feature>
<sequence length="387" mass="41520">SPEVVGELPGRWARAARGAAQGPDSPFGAPVFGPSCSREWRRHRLQPCEPRMRGGRPAAAQRQPGPAPAPGTPAQPPAPSPAPPLARPALAGPSLEPNSGTLAPRSHCPPSPTANQVLRRRCQGVALELGQPPADQYVQAQHFSETVGTGRAKGHVLRLPHPADKSPSHQATLSVWGPRGVSVLLKPPCLFPGDQVRIPFLLWGGKGPHLLTPQHDAVPCPRDRGTGGQVQNVSDLSPPDISLRAKARAEEPSGAPHPGKPQTTTPSSVTLPQSPESQVAGALGDTQTEPSLDQVLRERDEAIAKKRAVEAELDIFKAKLRAVEAQLLEVLEEKLRLKQEVEAWEDDMQWMVSQQVESQLQRESRGALGAPTDPGTARTPWVRFPLR</sequence>
<dbReference type="Proteomes" id="UP000308365">
    <property type="component" value="Unassembled WGS sequence"/>
</dbReference>
<dbReference type="PANTHER" id="PTHR32123">
    <property type="entry name" value="BICD FAMILY-LIKE CARGO ADAPTER"/>
    <property type="match status" value="1"/>
</dbReference>
<evidence type="ECO:0000256" key="2">
    <source>
        <dbReference type="SAM" id="Coils"/>
    </source>
</evidence>
<comment type="caution">
    <text evidence="4">The sequence shown here is derived from an EMBL/GenBank/DDBJ whole genome shotgun (WGS) entry which is preliminary data.</text>
</comment>
<keyword evidence="1 2" id="KW-0175">Coiled coil</keyword>
<dbReference type="GO" id="GO:0055107">
    <property type="term" value="P:Golgi to secretory granule transport"/>
    <property type="evidence" value="ECO:0007669"/>
    <property type="project" value="TreeGrafter"/>
</dbReference>
<dbReference type="PANTHER" id="PTHR32123:SF13">
    <property type="entry name" value="BICAUDAL D-RELATED PROTEIN HOMOLOG"/>
    <property type="match status" value="1"/>
</dbReference>
<feature type="compositionally biased region" description="Low complexity" evidence="3">
    <location>
        <begin position="55"/>
        <end position="64"/>
    </location>
</feature>
<feature type="compositionally biased region" description="Polar residues" evidence="3">
    <location>
        <begin position="261"/>
        <end position="277"/>
    </location>
</feature>
<feature type="coiled-coil region" evidence="2">
    <location>
        <begin position="292"/>
        <end position="347"/>
    </location>
</feature>
<accession>A0A4U1FEM9</accession>
<feature type="non-terminal residue" evidence="4">
    <location>
        <position position="387"/>
    </location>
</feature>
<organism evidence="4 5">
    <name type="scientific">Monodon monoceros</name>
    <name type="common">Narwhal</name>
    <name type="synonym">Ceratodon monodon</name>
    <dbReference type="NCBI Taxonomy" id="40151"/>
    <lineage>
        <taxon>Eukaryota</taxon>
        <taxon>Metazoa</taxon>
        <taxon>Chordata</taxon>
        <taxon>Craniata</taxon>
        <taxon>Vertebrata</taxon>
        <taxon>Euteleostomi</taxon>
        <taxon>Mammalia</taxon>
        <taxon>Eutheria</taxon>
        <taxon>Laurasiatheria</taxon>
        <taxon>Artiodactyla</taxon>
        <taxon>Whippomorpha</taxon>
        <taxon>Cetacea</taxon>
        <taxon>Odontoceti</taxon>
        <taxon>Monodontidae</taxon>
        <taxon>Monodon</taxon>
    </lineage>
</organism>
<reference evidence="5" key="1">
    <citation type="journal article" date="2019" name="IScience">
        <title>Narwhal Genome Reveals Long-Term Low Genetic Diversity despite Current Large Abundance Size.</title>
        <authorList>
            <person name="Westbury M.V."/>
            <person name="Petersen B."/>
            <person name="Garde E."/>
            <person name="Heide-Jorgensen M.P."/>
            <person name="Lorenzen E.D."/>
        </authorList>
    </citation>
    <scope>NUCLEOTIDE SEQUENCE [LARGE SCALE GENOMIC DNA]</scope>
</reference>
<evidence type="ECO:0000256" key="1">
    <source>
        <dbReference type="ARBA" id="ARBA00023054"/>
    </source>
</evidence>
<evidence type="ECO:0000256" key="3">
    <source>
        <dbReference type="SAM" id="MobiDB-lite"/>
    </source>
</evidence>
<feature type="region of interest" description="Disordered" evidence="3">
    <location>
        <begin position="213"/>
        <end position="290"/>
    </location>
</feature>
<feature type="non-terminal residue" evidence="4">
    <location>
        <position position="1"/>
    </location>
</feature>
<evidence type="ECO:0000313" key="5">
    <source>
        <dbReference type="Proteomes" id="UP000308365"/>
    </source>
</evidence>
<dbReference type="EMBL" id="RWIC01000173">
    <property type="protein sequence ID" value="TKC48175.1"/>
    <property type="molecule type" value="Genomic_DNA"/>
</dbReference>
<feature type="compositionally biased region" description="Pro residues" evidence="3">
    <location>
        <begin position="65"/>
        <end position="86"/>
    </location>
</feature>
<protein>
    <submittedName>
        <fullName evidence="4">Uncharacterized protein</fullName>
    </submittedName>
</protein>
<dbReference type="GO" id="GO:0047496">
    <property type="term" value="P:vesicle transport along microtubule"/>
    <property type="evidence" value="ECO:0007669"/>
    <property type="project" value="TreeGrafter"/>
</dbReference>
<evidence type="ECO:0000313" key="4">
    <source>
        <dbReference type="EMBL" id="TKC48175.1"/>
    </source>
</evidence>
<dbReference type="InterPro" id="IPR051149">
    <property type="entry name" value="Spindly/BICDR_Dynein_Adapter"/>
</dbReference>
<gene>
    <name evidence="4" type="ORF">EI555_018011</name>
</gene>